<dbReference type="EMBL" id="QKWP01002065">
    <property type="protein sequence ID" value="RIB05012.1"/>
    <property type="molecule type" value="Genomic_DNA"/>
</dbReference>
<proteinExistence type="predicted"/>
<dbReference type="Proteomes" id="UP000266673">
    <property type="component" value="Unassembled WGS sequence"/>
</dbReference>
<sequence length="96" mass="11264">MTSKHDQLLNIINLSNTTESNSENQMDIDHDDELIIKHNDNWGQDYNDDPIELELEDFELDYSQLDDDIENNSEDKNNAKIKQQDLLEIICMSMFS</sequence>
<evidence type="ECO:0000313" key="1">
    <source>
        <dbReference type="EMBL" id="RIB05012.1"/>
    </source>
</evidence>
<protein>
    <submittedName>
        <fullName evidence="1">Uncharacterized protein</fullName>
    </submittedName>
</protein>
<evidence type="ECO:0000313" key="2">
    <source>
        <dbReference type="EMBL" id="RIB05014.1"/>
    </source>
</evidence>
<keyword evidence="3" id="KW-1185">Reference proteome</keyword>
<dbReference type="EMBL" id="QKWP01002065">
    <property type="protein sequence ID" value="RIB05014.1"/>
    <property type="molecule type" value="Genomic_DNA"/>
</dbReference>
<comment type="caution">
    <text evidence="1">The sequence shown here is derived from an EMBL/GenBank/DDBJ whole genome shotgun (WGS) entry which is preliminary data.</text>
</comment>
<accession>A0A397U447</accession>
<organism evidence="1 3">
    <name type="scientific">Gigaspora rosea</name>
    <dbReference type="NCBI Taxonomy" id="44941"/>
    <lineage>
        <taxon>Eukaryota</taxon>
        <taxon>Fungi</taxon>
        <taxon>Fungi incertae sedis</taxon>
        <taxon>Mucoromycota</taxon>
        <taxon>Glomeromycotina</taxon>
        <taxon>Glomeromycetes</taxon>
        <taxon>Diversisporales</taxon>
        <taxon>Gigasporaceae</taxon>
        <taxon>Gigaspora</taxon>
    </lineage>
</organism>
<evidence type="ECO:0000313" key="3">
    <source>
        <dbReference type="Proteomes" id="UP000266673"/>
    </source>
</evidence>
<name>A0A397U447_9GLOM</name>
<gene>
    <name evidence="1" type="ORF">C2G38_2220817</name>
    <name evidence="2" type="ORF">C2G38_2220819</name>
</gene>
<reference evidence="1 3" key="1">
    <citation type="submission" date="2018-06" db="EMBL/GenBank/DDBJ databases">
        <title>Comparative genomics reveals the genomic features of Rhizophagus irregularis, R. cerebriforme, R. diaphanum and Gigaspora rosea, and their symbiotic lifestyle signature.</title>
        <authorList>
            <person name="Morin E."/>
            <person name="San Clemente H."/>
            <person name="Chen E.C.H."/>
            <person name="De La Providencia I."/>
            <person name="Hainaut M."/>
            <person name="Kuo A."/>
            <person name="Kohler A."/>
            <person name="Murat C."/>
            <person name="Tang N."/>
            <person name="Roy S."/>
            <person name="Loubradou J."/>
            <person name="Henrissat B."/>
            <person name="Grigoriev I.V."/>
            <person name="Corradi N."/>
            <person name="Roux C."/>
            <person name="Martin F.M."/>
        </authorList>
    </citation>
    <scope>NUCLEOTIDE SEQUENCE [LARGE SCALE GENOMIC DNA]</scope>
    <source>
        <strain evidence="1 3">DAOM 194757</strain>
    </source>
</reference>
<dbReference type="AlphaFoldDB" id="A0A397U447"/>